<evidence type="ECO:0000313" key="3">
    <source>
        <dbReference type="Proteomes" id="UP000186594"/>
    </source>
</evidence>
<proteinExistence type="predicted"/>
<keyword evidence="3" id="KW-1185">Reference proteome</keyword>
<comment type="caution">
    <text evidence="2">The sequence shown here is derived from an EMBL/GenBank/DDBJ whole genome shotgun (WGS) entry which is preliminary data.</text>
</comment>
<evidence type="ECO:0000313" key="2">
    <source>
        <dbReference type="EMBL" id="OLL25068.1"/>
    </source>
</evidence>
<feature type="region of interest" description="Disordered" evidence="1">
    <location>
        <begin position="1"/>
        <end position="40"/>
    </location>
</feature>
<sequence>MFAEAGQRAPAARAGQRRLRGLERRAAAGHTGAEPFKEGGRFAVPVEPEQSGVELHLAAADAVREIALLKVDCRVDEEGAHGLELVVCNVLA</sequence>
<protein>
    <submittedName>
        <fullName evidence="2">Uncharacterized protein</fullName>
    </submittedName>
</protein>
<reference evidence="2 3" key="1">
    <citation type="submission" date="2016-04" db="EMBL/GenBank/DDBJ databases">
        <title>Evolutionary innovation and constraint leading to complex multicellularity in the Ascomycota.</title>
        <authorList>
            <person name="Cisse O."/>
            <person name="Nguyen A."/>
            <person name="Hewitt D.A."/>
            <person name="Jedd G."/>
            <person name="Stajich J.E."/>
        </authorList>
    </citation>
    <scope>NUCLEOTIDE SEQUENCE [LARGE SCALE GENOMIC DNA]</scope>
    <source>
        <strain evidence="2 3">DAH-3</strain>
    </source>
</reference>
<dbReference type="Proteomes" id="UP000186594">
    <property type="component" value="Unassembled WGS sequence"/>
</dbReference>
<feature type="compositionally biased region" description="Low complexity" evidence="1">
    <location>
        <begin position="1"/>
        <end position="14"/>
    </location>
</feature>
<evidence type="ECO:0000256" key="1">
    <source>
        <dbReference type="SAM" id="MobiDB-lite"/>
    </source>
</evidence>
<dbReference type="AlphaFoldDB" id="A0A1U7LR13"/>
<gene>
    <name evidence="2" type="ORF">NEOLI_005436</name>
</gene>
<name>A0A1U7LR13_NEOID</name>
<dbReference type="EMBL" id="LXFE01000510">
    <property type="protein sequence ID" value="OLL25068.1"/>
    <property type="molecule type" value="Genomic_DNA"/>
</dbReference>
<accession>A0A1U7LR13</accession>
<organism evidence="2 3">
    <name type="scientific">Neolecta irregularis (strain DAH-3)</name>
    <dbReference type="NCBI Taxonomy" id="1198029"/>
    <lineage>
        <taxon>Eukaryota</taxon>
        <taxon>Fungi</taxon>
        <taxon>Dikarya</taxon>
        <taxon>Ascomycota</taxon>
        <taxon>Taphrinomycotina</taxon>
        <taxon>Neolectales</taxon>
        <taxon>Neolectaceae</taxon>
        <taxon>Neolecta</taxon>
    </lineage>
</organism>